<dbReference type="OrthoDB" id="1044435at2759"/>
<sequence length="86" mass="9838">MVDGILLHQLTDLHYRKVKAFAGTSYDIVPVTVYVERARTRVKVEANVFVWKGDIELADTPWNLEDFVRDKLSTWLNIFSGAELVG</sequence>
<accession>A0A409VVF1</accession>
<evidence type="ECO:0000313" key="1">
    <source>
        <dbReference type="EMBL" id="PPQ70210.1"/>
    </source>
</evidence>
<dbReference type="EMBL" id="NHYE01005549">
    <property type="protein sequence ID" value="PPQ70210.1"/>
    <property type="molecule type" value="Genomic_DNA"/>
</dbReference>
<dbReference type="Proteomes" id="UP000284706">
    <property type="component" value="Unassembled WGS sequence"/>
</dbReference>
<evidence type="ECO:0000313" key="2">
    <source>
        <dbReference type="Proteomes" id="UP000284706"/>
    </source>
</evidence>
<organism evidence="1 2">
    <name type="scientific">Gymnopilus dilepis</name>
    <dbReference type="NCBI Taxonomy" id="231916"/>
    <lineage>
        <taxon>Eukaryota</taxon>
        <taxon>Fungi</taxon>
        <taxon>Dikarya</taxon>
        <taxon>Basidiomycota</taxon>
        <taxon>Agaricomycotina</taxon>
        <taxon>Agaricomycetes</taxon>
        <taxon>Agaricomycetidae</taxon>
        <taxon>Agaricales</taxon>
        <taxon>Agaricineae</taxon>
        <taxon>Hymenogastraceae</taxon>
        <taxon>Gymnopilus</taxon>
    </lineage>
</organism>
<protein>
    <submittedName>
        <fullName evidence="1">Uncharacterized protein</fullName>
    </submittedName>
</protein>
<keyword evidence="2" id="KW-1185">Reference proteome</keyword>
<dbReference type="AlphaFoldDB" id="A0A409VVF1"/>
<name>A0A409VVF1_9AGAR</name>
<proteinExistence type="predicted"/>
<gene>
    <name evidence="1" type="ORF">CVT26_014467</name>
</gene>
<comment type="caution">
    <text evidence="1">The sequence shown here is derived from an EMBL/GenBank/DDBJ whole genome shotgun (WGS) entry which is preliminary data.</text>
</comment>
<reference evidence="1 2" key="1">
    <citation type="journal article" date="2018" name="Evol. Lett.">
        <title>Horizontal gene cluster transfer increased hallucinogenic mushroom diversity.</title>
        <authorList>
            <person name="Reynolds H.T."/>
            <person name="Vijayakumar V."/>
            <person name="Gluck-Thaler E."/>
            <person name="Korotkin H.B."/>
            <person name="Matheny P.B."/>
            <person name="Slot J.C."/>
        </authorList>
    </citation>
    <scope>NUCLEOTIDE SEQUENCE [LARGE SCALE GENOMIC DNA]</scope>
    <source>
        <strain evidence="1 2">SRW20</strain>
    </source>
</reference>
<dbReference type="Gene3D" id="3.10.490.10">
    <property type="entry name" value="Gamma-glutamyl cyclotransferase-like"/>
    <property type="match status" value="1"/>
</dbReference>
<dbReference type="InParanoid" id="A0A409VVF1"/>